<protein>
    <submittedName>
        <fullName evidence="1">Uncharacterized protein</fullName>
    </submittedName>
</protein>
<accession>A0A437R1P5</accession>
<comment type="caution">
    <text evidence="1">The sequence shown here is derived from an EMBL/GenBank/DDBJ whole genome shotgun (WGS) entry which is preliminary data.</text>
</comment>
<sequence length="30" mass="3325">MDQQRNIDTASDIQIGKNNTQILANSHVQA</sequence>
<proteinExistence type="predicted"/>
<dbReference type="AlphaFoldDB" id="A0A437R1P5"/>
<organism evidence="1 2">
    <name type="scientific">Rheinheimera riviphila</name>
    <dbReference type="NCBI Taxonomy" id="1834037"/>
    <lineage>
        <taxon>Bacteria</taxon>
        <taxon>Pseudomonadati</taxon>
        <taxon>Pseudomonadota</taxon>
        <taxon>Gammaproteobacteria</taxon>
        <taxon>Chromatiales</taxon>
        <taxon>Chromatiaceae</taxon>
        <taxon>Rheinheimera</taxon>
    </lineage>
</organism>
<reference evidence="1 2" key="1">
    <citation type="submission" date="2019-01" db="EMBL/GenBank/DDBJ databases">
        <authorList>
            <person name="Chen W.-M."/>
        </authorList>
    </citation>
    <scope>NUCLEOTIDE SEQUENCE [LARGE SCALE GENOMIC DNA]</scope>
    <source>
        <strain evidence="1 2">KYPC3</strain>
    </source>
</reference>
<evidence type="ECO:0000313" key="1">
    <source>
        <dbReference type="EMBL" id="RVU40658.1"/>
    </source>
</evidence>
<evidence type="ECO:0000313" key="2">
    <source>
        <dbReference type="Proteomes" id="UP000283077"/>
    </source>
</evidence>
<keyword evidence="2" id="KW-1185">Reference proteome</keyword>
<dbReference type="Proteomes" id="UP000283077">
    <property type="component" value="Unassembled WGS sequence"/>
</dbReference>
<name>A0A437R1P5_9GAMM</name>
<gene>
    <name evidence="1" type="ORF">EOE67_05880</name>
</gene>
<dbReference type="EMBL" id="SACS01000004">
    <property type="protein sequence ID" value="RVU40658.1"/>
    <property type="molecule type" value="Genomic_DNA"/>
</dbReference>